<gene>
    <name evidence="2" type="ORF">SAMN05421781_1968</name>
</gene>
<accession>A0A1H2V7Z3</accession>
<evidence type="ECO:0000313" key="3">
    <source>
        <dbReference type="Proteomes" id="UP000199488"/>
    </source>
</evidence>
<dbReference type="Pfam" id="PF22752">
    <property type="entry name" value="DUF488-N3i"/>
    <property type="match status" value="1"/>
</dbReference>
<dbReference type="RefSeq" id="WP_091614402.1">
    <property type="nucleotide sequence ID" value="NZ_FNNC01000004.1"/>
</dbReference>
<name>A0A1H2V7Z3_9BACI</name>
<dbReference type="InterPro" id="IPR052552">
    <property type="entry name" value="YeaO-like"/>
</dbReference>
<evidence type="ECO:0000256" key="1">
    <source>
        <dbReference type="SAM" id="Coils"/>
    </source>
</evidence>
<evidence type="ECO:0000313" key="2">
    <source>
        <dbReference type="EMBL" id="SDW64447.1"/>
    </source>
</evidence>
<feature type="coiled-coil region" evidence="1">
    <location>
        <begin position="65"/>
        <end position="95"/>
    </location>
</feature>
<dbReference type="PANTHER" id="PTHR36849">
    <property type="entry name" value="CYTOPLASMIC PROTEIN-RELATED"/>
    <property type="match status" value="1"/>
</dbReference>
<keyword evidence="3" id="KW-1185">Reference proteome</keyword>
<proteinExistence type="predicted"/>
<dbReference type="STRING" id="1122204.SAMN05421781_1968"/>
<keyword evidence="1" id="KW-0175">Coiled coil</keyword>
<dbReference type="EMBL" id="FNNC01000004">
    <property type="protein sequence ID" value="SDW64447.1"/>
    <property type="molecule type" value="Genomic_DNA"/>
</dbReference>
<protein>
    <submittedName>
        <fullName evidence="2">Uncharacterized conserved protein YeaO, DUF488 family</fullName>
    </submittedName>
</protein>
<dbReference type="Proteomes" id="UP000199488">
    <property type="component" value="Unassembled WGS sequence"/>
</dbReference>
<organism evidence="2 3">
    <name type="scientific">Marinococcus luteus</name>
    <dbReference type="NCBI Taxonomy" id="1122204"/>
    <lineage>
        <taxon>Bacteria</taxon>
        <taxon>Bacillati</taxon>
        <taxon>Bacillota</taxon>
        <taxon>Bacilli</taxon>
        <taxon>Bacillales</taxon>
        <taxon>Bacillaceae</taxon>
        <taxon>Marinococcus</taxon>
    </lineage>
</organism>
<sequence>MAIQLKRIYQAPEQDDGYRILIDGVWPRGIAKDKAKVDEWSRDVAPSKELRQWFSHDPDKFGEFKEKYRQELQQNNEQAEALDQLKKTVREHQKQVTLVFAAKEETYNHARVLKEILDRQPKDS</sequence>
<reference evidence="2 3" key="1">
    <citation type="submission" date="2016-10" db="EMBL/GenBank/DDBJ databases">
        <authorList>
            <person name="de Groot N.N."/>
        </authorList>
    </citation>
    <scope>NUCLEOTIDE SEQUENCE [LARGE SCALE GENOMIC DNA]</scope>
    <source>
        <strain evidence="2 3">DSM 23126</strain>
    </source>
</reference>
<dbReference type="PANTHER" id="PTHR36849:SF1">
    <property type="entry name" value="CYTOPLASMIC PROTEIN"/>
    <property type="match status" value="1"/>
</dbReference>
<dbReference type="OrthoDB" id="9790745at2"/>
<dbReference type="AlphaFoldDB" id="A0A1H2V7Z3"/>